<proteinExistence type="inferred from homology"/>
<evidence type="ECO:0000256" key="1">
    <source>
        <dbReference type="ARBA" id="ARBA00007017"/>
    </source>
</evidence>
<evidence type="ECO:0000313" key="4">
    <source>
        <dbReference type="Proteomes" id="UP001281761"/>
    </source>
</evidence>
<comment type="caution">
    <text evidence="3">The sequence shown here is derived from an EMBL/GenBank/DDBJ whole genome shotgun (WGS) entry which is preliminary data.</text>
</comment>
<keyword evidence="2" id="KW-0235">DNA replication</keyword>
<reference evidence="3 4" key="1">
    <citation type="journal article" date="2022" name="bioRxiv">
        <title>Genomics of Preaxostyla Flagellates Illuminates Evolutionary Transitions and the Path Towards Mitochondrial Loss.</title>
        <authorList>
            <person name="Novak L.V.F."/>
            <person name="Treitli S.C."/>
            <person name="Pyrih J."/>
            <person name="Halakuc P."/>
            <person name="Pipaliya S.V."/>
            <person name="Vacek V."/>
            <person name="Brzon O."/>
            <person name="Soukal P."/>
            <person name="Eme L."/>
            <person name="Dacks J.B."/>
            <person name="Karnkowska A."/>
            <person name="Elias M."/>
            <person name="Hampl V."/>
        </authorList>
    </citation>
    <scope>NUCLEOTIDE SEQUENCE [LARGE SCALE GENOMIC DNA]</scope>
    <source>
        <strain evidence="3">NAU3</strain>
        <tissue evidence="3">Gut</tissue>
    </source>
</reference>
<evidence type="ECO:0000256" key="2">
    <source>
        <dbReference type="ARBA" id="ARBA00022705"/>
    </source>
</evidence>
<name>A0ABQ9Y508_9EUKA</name>
<dbReference type="EMBL" id="JARBJD010000035">
    <property type="protein sequence ID" value="KAK2958821.1"/>
    <property type="molecule type" value="Genomic_DNA"/>
</dbReference>
<dbReference type="PANTHER" id="PTHR13395">
    <property type="entry name" value="SISTER CHROMATID COHESION PROTEIN DCC1-RELATED"/>
    <property type="match status" value="1"/>
</dbReference>
<protein>
    <submittedName>
        <fullName evidence="3">Sister chromatid cohesion protein DCC1</fullName>
    </submittedName>
</protein>
<dbReference type="Pfam" id="PF09724">
    <property type="entry name" value="Dcc1"/>
    <property type="match status" value="1"/>
</dbReference>
<dbReference type="PANTHER" id="PTHR13395:SF6">
    <property type="entry name" value="SISTER CHROMATID COHESION PROTEIN DCC1"/>
    <property type="match status" value="1"/>
</dbReference>
<dbReference type="InterPro" id="IPR019128">
    <property type="entry name" value="Dcc1"/>
</dbReference>
<dbReference type="Proteomes" id="UP001281761">
    <property type="component" value="Unassembled WGS sequence"/>
</dbReference>
<organism evidence="3 4">
    <name type="scientific">Blattamonas nauphoetae</name>
    <dbReference type="NCBI Taxonomy" id="2049346"/>
    <lineage>
        <taxon>Eukaryota</taxon>
        <taxon>Metamonada</taxon>
        <taxon>Preaxostyla</taxon>
        <taxon>Oxymonadida</taxon>
        <taxon>Blattamonas</taxon>
    </lineage>
</organism>
<accession>A0ABQ9Y508</accession>
<keyword evidence="4" id="KW-1185">Reference proteome</keyword>
<sequence>MTTISLAENVSRPELSFSGPVSFSQTFPFSAGEHLLMEFSEQQLANVQQAGVLTIKGRESEPAVCCIQNETYAMKRVIHTNQFYLIKDIEPYEENQYNVSIVSNTRSCLELSHTAPDLLQIRKILANSTFRGRVKRHDADALNEISDELEEEFVDPDRLFTRQELHGIIRASDFQIDCELDRMMVFEWRNKLRILDGTYQYNVLSNILSVIQENDLSLENVREIQILENLPEISPVGIHQTLRAVGTYNPDTLSFTLDPIRIALVQGTHLLETFKPFHPIAYAPFMQDWSKINPLADFKLIQPLVVTDGEIPNMRMFRVDILSLPNTTQKRIPFLLTVKKKWGESELRKCLVDLVSPQEKLDRYVSRFTLHTFTPNSEGDTNWYTSREG</sequence>
<evidence type="ECO:0000313" key="3">
    <source>
        <dbReference type="EMBL" id="KAK2958821.1"/>
    </source>
</evidence>
<gene>
    <name evidence="3" type="ORF">BLNAU_6324</name>
</gene>
<comment type="similarity">
    <text evidence="1">Belongs to the DCC1 family.</text>
</comment>